<protein>
    <submittedName>
        <fullName evidence="2">Uncharacterized protein</fullName>
    </submittedName>
</protein>
<dbReference type="AlphaFoldDB" id="A0A3R8RBN2"/>
<evidence type="ECO:0000256" key="1">
    <source>
        <dbReference type="SAM" id="Phobius"/>
    </source>
</evidence>
<dbReference type="EMBL" id="RSDO01000011">
    <property type="protein sequence ID" value="RRR52224.1"/>
    <property type="molecule type" value="Genomic_DNA"/>
</dbReference>
<keyword evidence="1" id="KW-1133">Transmembrane helix</keyword>
<evidence type="ECO:0000313" key="3">
    <source>
        <dbReference type="Proteomes" id="UP000274117"/>
    </source>
</evidence>
<feature type="transmembrane region" description="Helical" evidence="1">
    <location>
        <begin position="70"/>
        <end position="87"/>
    </location>
</feature>
<reference evidence="2 3" key="1">
    <citation type="submission" date="2018-11" db="EMBL/GenBank/DDBJ databases">
        <authorList>
            <person name="Stevens M.J."/>
            <person name="Cernela N."/>
            <person name="Spoerry Serrano N."/>
            <person name="Schmitt S."/>
            <person name="Schrenzel J."/>
            <person name="Stephan R."/>
        </authorList>
    </citation>
    <scope>NUCLEOTIDE SEQUENCE [LARGE SCALE GENOMIC DNA]</scope>
    <source>
        <strain evidence="2 3">PP422</strain>
    </source>
</reference>
<sequence length="119" mass="13543">MLIKFIKRYPEQAFLLFYNAGIFVWLQSTSSAIVRQLGLTTDWLEKIPAPLRAMAGSSLTGMDNLLNSSAWGWLIVSMILMLIVRFVKGLIKFLILLIIIGGGLYLVWQHWELLQGFVN</sequence>
<comment type="caution">
    <text evidence="2">The sequence shown here is derived from an EMBL/GenBank/DDBJ whole genome shotgun (WGS) entry which is preliminary data.</text>
</comment>
<feature type="transmembrane region" description="Helical" evidence="1">
    <location>
        <begin position="12"/>
        <end position="34"/>
    </location>
</feature>
<proteinExistence type="predicted"/>
<gene>
    <name evidence="2" type="ORF">EI998_06905</name>
</gene>
<feature type="transmembrane region" description="Helical" evidence="1">
    <location>
        <begin position="94"/>
        <end position="111"/>
    </location>
</feature>
<dbReference type="Proteomes" id="UP000274117">
    <property type="component" value="Unassembled WGS sequence"/>
</dbReference>
<accession>A0A3R8RBN2</accession>
<keyword evidence="1" id="KW-0812">Transmembrane</keyword>
<name>A0A3R8RBN2_STRSU</name>
<evidence type="ECO:0000313" key="2">
    <source>
        <dbReference type="EMBL" id="RRR52224.1"/>
    </source>
</evidence>
<organism evidence="2 3">
    <name type="scientific">Streptococcus suis</name>
    <dbReference type="NCBI Taxonomy" id="1307"/>
    <lineage>
        <taxon>Bacteria</taxon>
        <taxon>Bacillati</taxon>
        <taxon>Bacillota</taxon>
        <taxon>Bacilli</taxon>
        <taxon>Lactobacillales</taxon>
        <taxon>Streptococcaceae</taxon>
        <taxon>Streptococcus</taxon>
    </lineage>
</organism>
<reference evidence="2 3" key="2">
    <citation type="submission" date="2018-12" db="EMBL/GenBank/DDBJ databases">
        <title>Whole-genome sequences of fifteen clinical Streptococcus suis strains isolated from pigs between 2006 and 2018.</title>
        <authorList>
            <person name="Stevens M.J.A."/>
            <person name="Cernela N."/>
            <person name="Spoerry Serrano N."/>
            <person name="Schmitt S."/>
            <person name="Schrenzel J."/>
            <person name="Stephan R."/>
        </authorList>
    </citation>
    <scope>NUCLEOTIDE SEQUENCE [LARGE SCALE GENOMIC DNA]</scope>
    <source>
        <strain evidence="2 3">PP422</strain>
    </source>
</reference>
<keyword evidence="1" id="KW-0472">Membrane</keyword>